<dbReference type="Gene3D" id="2.170.16.10">
    <property type="entry name" value="Hedgehog/Intein (Hint) domain"/>
    <property type="match status" value="1"/>
</dbReference>
<dbReference type="EMBL" id="RQFA01000068">
    <property type="protein sequence ID" value="TGK29543.1"/>
    <property type="molecule type" value="Genomic_DNA"/>
</dbReference>
<dbReference type="InterPro" id="IPR003586">
    <property type="entry name" value="Hint_dom_C"/>
</dbReference>
<evidence type="ECO:0000313" key="4">
    <source>
        <dbReference type="Proteomes" id="UP000298277"/>
    </source>
</evidence>
<dbReference type="SMART" id="SM00305">
    <property type="entry name" value="HintC"/>
    <property type="match status" value="1"/>
</dbReference>
<comment type="caution">
    <text evidence="3">The sequence shown here is derived from an EMBL/GenBank/DDBJ whole genome shotgun (WGS) entry which is preliminary data.</text>
</comment>
<proteinExistence type="predicted"/>
<evidence type="ECO:0000259" key="1">
    <source>
        <dbReference type="SMART" id="SM00305"/>
    </source>
</evidence>
<dbReference type="SMART" id="SM00306">
    <property type="entry name" value="HintN"/>
    <property type="match status" value="1"/>
</dbReference>
<name>A0A5F1Y7F5_9LEPT</name>
<keyword evidence="4" id="KW-1185">Reference proteome</keyword>
<accession>A0A5F1Y7F5</accession>
<dbReference type="AlphaFoldDB" id="A0A5F1Y7F5"/>
<dbReference type="InterPro" id="IPR036844">
    <property type="entry name" value="Hint_dom_sf"/>
</dbReference>
<dbReference type="InterPro" id="IPR030934">
    <property type="entry name" value="Intein_C"/>
</dbReference>
<evidence type="ECO:0000313" key="3">
    <source>
        <dbReference type="EMBL" id="TGK29543.1"/>
    </source>
</evidence>
<dbReference type="PROSITE" id="PS50818">
    <property type="entry name" value="INTEIN_C_TER"/>
    <property type="match status" value="1"/>
</dbReference>
<organism evidence="3 4">
    <name type="scientific">Leptospira gomenensis</name>
    <dbReference type="NCBI Taxonomy" id="2484974"/>
    <lineage>
        <taxon>Bacteria</taxon>
        <taxon>Pseudomonadati</taxon>
        <taxon>Spirochaetota</taxon>
        <taxon>Spirochaetia</taxon>
        <taxon>Leptospirales</taxon>
        <taxon>Leptospiraceae</taxon>
        <taxon>Leptospira</taxon>
    </lineage>
</organism>
<reference evidence="3" key="1">
    <citation type="journal article" date="2019" name="PLoS Negl. Trop. Dis.">
        <title>Revisiting the worldwide diversity of Leptospira species in the environment.</title>
        <authorList>
            <person name="Vincent A.T."/>
            <person name="Schiettekatte O."/>
            <person name="Bourhy P."/>
            <person name="Veyrier F.J."/>
            <person name="Picardeau M."/>
        </authorList>
    </citation>
    <scope>NUCLEOTIDE SEQUENCE [LARGE SCALE GENOMIC DNA]</scope>
    <source>
        <strain evidence="3">201800299</strain>
    </source>
</reference>
<dbReference type="InterPro" id="IPR003587">
    <property type="entry name" value="Hint_dom_N"/>
</dbReference>
<evidence type="ECO:0000259" key="2">
    <source>
        <dbReference type="SMART" id="SM00306"/>
    </source>
</evidence>
<dbReference type="Pfam" id="PF07591">
    <property type="entry name" value="PT-HINT"/>
    <property type="match status" value="1"/>
</dbReference>
<dbReference type="GO" id="GO:0016539">
    <property type="term" value="P:intein-mediated protein splicing"/>
    <property type="evidence" value="ECO:0007669"/>
    <property type="project" value="InterPro"/>
</dbReference>
<feature type="domain" description="Hint" evidence="1">
    <location>
        <begin position="169"/>
        <end position="216"/>
    </location>
</feature>
<sequence>MQSAWNSVSNFVSESYGKLFGGKDVTTADGLNQRKGIIYRQPDGSLADNEGHQYIIDHDGMIKRQLNENSLELVCFVAGTLIHTENGLKEINDIIEGDFVLSWNEVTKEISYKKVTNLYIKNSNLIYEVEINKELILRTTWNHPFWVTNKSSWIEVKDLEINDLVFLSNGSEVKITDIRNSSVEQTKVYNLGVEENHTYFVGDSGVLVHNYDPRSEVSKFLAMMPEELKDKDPSYKYRNDSQKMAEYEQGVALGKMKAKIIHEKLKIMFDGDATYKQIEELQAKEIELESKVSKLSDAGKSGLSTGVWTEVLKLTNLIPSALDLSGDVNPLPFDMTPTKWKILKYFLSK</sequence>
<dbReference type="CDD" id="cd00081">
    <property type="entry name" value="Hint"/>
    <property type="match status" value="1"/>
</dbReference>
<dbReference type="NCBIfam" id="TIGR01443">
    <property type="entry name" value="intein_Cterm"/>
    <property type="match status" value="1"/>
</dbReference>
<dbReference type="InterPro" id="IPR006141">
    <property type="entry name" value="Intein_N"/>
</dbReference>
<protein>
    <submittedName>
        <fullName evidence="3">Uncharacterized protein</fullName>
    </submittedName>
</protein>
<gene>
    <name evidence="3" type="ORF">EHQ17_15580</name>
</gene>
<dbReference type="SUPFAM" id="SSF51294">
    <property type="entry name" value="Hedgehog/intein (Hint) domain"/>
    <property type="match status" value="1"/>
</dbReference>
<dbReference type="PROSITE" id="PS50817">
    <property type="entry name" value="INTEIN_N_TER"/>
    <property type="match status" value="1"/>
</dbReference>
<feature type="domain" description="Hint" evidence="2">
    <location>
        <begin position="73"/>
        <end position="169"/>
    </location>
</feature>
<dbReference type="Proteomes" id="UP000298277">
    <property type="component" value="Unassembled WGS sequence"/>
</dbReference>